<dbReference type="GO" id="GO:0002098">
    <property type="term" value="P:tRNA wobble uridine modification"/>
    <property type="evidence" value="ECO:0007669"/>
    <property type="project" value="TreeGrafter"/>
</dbReference>
<reference evidence="14 15" key="1">
    <citation type="submission" date="2018-06" db="EMBL/GenBank/DDBJ databases">
        <authorList>
            <consortium name="Pathogen Informatics"/>
            <person name="Doyle S."/>
        </authorList>
    </citation>
    <scope>NUCLEOTIDE SEQUENCE [LARGE SCALE GENOMIC DNA]</scope>
    <source>
        <strain evidence="14 15">NCTC11647</strain>
    </source>
</reference>
<comment type="catalytic activity">
    <reaction evidence="10">
        <text>5-aminomethyl-2-thiouridine(34) in tRNA + S-adenosyl-L-methionine = 5-methylaminomethyl-2-thiouridine(34) in tRNA + S-adenosyl-L-homocysteine + H(+)</text>
        <dbReference type="Rhea" id="RHEA:19569"/>
        <dbReference type="Rhea" id="RHEA-COMP:10195"/>
        <dbReference type="Rhea" id="RHEA-COMP:10197"/>
        <dbReference type="ChEBI" id="CHEBI:15378"/>
        <dbReference type="ChEBI" id="CHEBI:57856"/>
        <dbReference type="ChEBI" id="CHEBI:59789"/>
        <dbReference type="ChEBI" id="CHEBI:74454"/>
        <dbReference type="ChEBI" id="CHEBI:74455"/>
        <dbReference type="EC" id="2.1.1.61"/>
    </reaction>
</comment>
<comment type="similarity">
    <text evidence="10">In the C-terminal section; belongs to the DAO family.</text>
</comment>
<dbReference type="PANTHER" id="PTHR13847:SF283">
    <property type="entry name" value="TRNA 5-METHYLAMINOMETHYL-2-THIOURIDINE BIOSYNTHESIS BIFUNCTIONAL PROTEIN MNMC"/>
    <property type="match status" value="1"/>
</dbReference>
<evidence type="ECO:0000256" key="3">
    <source>
        <dbReference type="ARBA" id="ARBA00022630"/>
    </source>
</evidence>
<gene>
    <name evidence="10 14" type="primary">mnmC</name>
    <name evidence="14" type="ORF">NCTC11647_02001</name>
</gene>
<comment type="cofactor">
    <cofactor evidence="10">
        <name>FAD</name>
        <dbReference type="ChEBI" id="CHEBI:57692"/>
    </cofactor>
</comment>
<evidence type="ECO:0000259" key="13">
    <source>
        <dbReference type="Pfam" id="PF05430"/>
    </source>
</evidence>
<keyword evidence="4 10" id="KW-0808">Transferase</keyword>
<evidence type="ECO:0000256" key="9">
    <source>
        <dbReference type="ARBA" id="ARBA00023268"/>
    </source>
</evidence>
<feature type="compositionally biased region" description="Basic and acidic residues" evidence="11">
    <location>
        <begin position="377"/>
        <end position="408"/>
    </location>
</feature>
<evidence type="ECO:0000256" key="5">
    <source>
        <dbReference type="ARBA" id="ARBA00022691"/>
    </source>
</evidence>
<feature type="domain" description="FAD dependent oxidoreductase" evidence="12">
    <location>
        <begin position="280"/>
        <end position="377"/>
    </location>
</feature>
<dbReference type="InterPro" id="IPR008471">
    <property type="entry name" value="MnmC-like_methylTransf"/>
</dbReference>
<feature type="compositionally biased region" description="Basic and acidic residues" evidence="11">
    <location>
        <begin position="417"/>
        <end position="455"/>
    </location>
</feature>
<evidence type="ECO:0000256" key="6">
    <source>
        <dbReference type="ARBA" id="ARBA00022694"/>
    </source>
</evidence>
<comment type="function">
    <text evidence="10">Catalyzes the last two steps in the biosynthesis of 5-methylaminomethyl-2-thiouridine (mnm(5)s(2)U) at the wobble position (U34) in tRNA. Catalyzes the FAD-dependent demodification of cmnm(5)s(2)U34 to nm(5)s(2)U34, followed by the transfer of a methyl group from S-adenosyl-L-methionine to nm(5)s(2)U34, to form mnm(5)s(2)U34.</text>
</comment>
<accession>A0A2T3Q330</accession>
<evidence type="ECO:0000313" key="15">
    <source>
        <dbReference type="Proteomes" id="UP000251647"/>
    </source>
</evidence>
<keyword evidence="2 10" id="KW-0489">Methyltransferase</keyword>
<dbReference type="InterPro" id="IPR029063">
    <property type="entry name" value="SAM-dependent_MTases_sf"/>
</dbReference>
<comment type="similarity">
    <text evidence="10">In the N-terminal section; belongs to the methyltransferase superfamily. tRNA (mnm(5)s(2)U34)-methyltransferase family.</text>
</comment>
<evidence type="ECO:0000256" key="7">
    <source>
        <dbReference type="ARBA" id="ARBA00022827"/>
    </source>
</evidence>
<keyword evidence="8 10" id="KW-0560">Oxidoreductase</keyword>
<dbReference type="GO" id="GO:0005737">
    <property type="term" value="C:cytoplasm"/>
    <property type="evidence" value="ECO:0007669"/>
    <property type="project" value="UniProtKB-SubCell"/>
</dbReference>
<dbReference type="GO" id="GO:0050660">
    <property type="term" value="F:flavin adenine dinucleotide binding"/>
    <property type="evidence" value="ECO:0007669"/>
    <property type="project" value="UniProtKB-UniRule"/>
</dbReference>
<feature type="region of interest" description="FAD-dependent cmnm(5)s(2)U34 oxidoreductase" evidence="10">
    <location>
        <begin position="284"/>
        <end position="766"/>
    </location>
</feature>
<keyword evidence="1 10" id="KW-0963">Cytoplasm</keyword>
<keyword evidence="3 10" id="KW-0285">Flavoprotein</keyword>
<dbReference type="GO" id="GO:0032259">
    <property type="term" value="P:methylation"/>
    <property type="evidence" value="ECO:0007669"/>
    <property type="project" value="UniProtKB-KW"/>
</dbReference>
<dbReference type="Gene3D" id="3.50.50.60">
    <property type="entry name" value="FAD/NAD(P)-binding domain"/>
    <property type="match status" value="3"/>
</dbReference>
<comment type="subcellular location">
    <subcellularLocation>
        <location evidence="10">Cytoplasm</location>
    </subcellularLocation>
</comment>
<dbReference type="EC" id="1.5.-.-" evidence="10"/>
<dbReference type="InterPro" id="IPR047785">
    <property type="entry name" value="tRNA_MNMC2"/>
</dbReference>
<dbReference type="SUPFAM" id="SSF51905">
    <property type="entry name" value="FAD/NAD(P)-binding domain"/>
    <property type="match status" value="1"/>
</dbReference>
<dbReference type="HAMAP" id="MF_01102">
    <property type="entry name" value="MnmC"/>
    <property type="match status" value="1"/>
</dbReference>
<protein>
    <recommendedName>
        <fullName evidence="10">tRNA 5-methylaminomethyl-2-thiouridine biosynthesis bifunctional protein MnmC</fullName>
        <shortName evidence="10">tRNA mnm(5)s(2)U biosynthesis bifunctional protein</shortName>
    </recommendedName>
    <domain>
        <recommendedName>
            <fullName evidence="10">tRNA (mnm(5)s(2)U34)-methyltransferase</fullName>
            <ecNumber evidence="10">2.1.1.61</ecNumber>
        </recommendedName>
    </domain>
    <domain>
        <recommendedName>
            <fullName evidence="10">FAD-dependent cmnm(5)s(2)U34 oxidoreductase</fullName>
            <ecNumber evidence="10">1.5.-.-</ecNumber>
        </recommendedName>
    </domain>
</protein>
<feature type="domain" description="FAD dependent oxidoreductase" evidence="12">
    <location>
        <begin position="468"/>
        <end position="732"/>
    </location>
</feature>
<dbReference type="FunFam" id="3.40.50.150:FF:000107">
    <property type="entry name" value="tRNA 5-methylaminomethyl-2-thiouridine biosynthesis bifunctional protein MnmC"/>
    <property type="match status" value="1"/>
</dbReference>
<dbReference type="GO" id="GO:0016645">
    <property type="term" value="F:oxidoreductase activity, acting on the CH-NH group of donors"/>
    <property type="evidence" value="ECO:0007669"/>
    <property type="project" value="InterPro"/>
</dbReference>
<organism evidence="14 15">
    <name type="scientific">Photobacterium damselae</name>
    <dbReference type="NCBI Taxonomy" id="38293"/>
    <lineage>
        <taxon>Bacteria</taxon>
        <taxon>Pseudomonadati</taxon>
        <taxon>Pseudomonadota</taxon>
        <taxon>Gammaproteobacteria</taxon>
        <taxon>Vibrionales</taxon>
        <taxon>Vibrionaceae</taxon>
        <taxon>Photobacterium</taxon>
    </lineage>
</organism>
<evidence type="ECO:0000256" key="1">
    <source>
        <dbReference type="ARBA" id="ARBA00022490"/>
    </source>
</evidence>
<keyword evidence="6 10" id="KW-0819">tRNA processing</keyword>
<dbReference type="Pfam" id="PF01266">
    <property type="entry name" value="DAO"/>
    <property type="match status" value="2"/>
</dbReference>
<dbReference type="InterPro" id="IPR036188">
    <property type="entry name" value="FAD/NAD-bd_sf"/>
</dbReference>
<dbReference type="PANTHER" id="PTHR13847">
    <property type="entry name" value="SARCOSINE DEHYDROGENASE-RELATED"/>
    <property type="match status" value="1"/>
</dbReference>
<dbReference type="Pfam" id="PF05430">
    <property type="entry name" value="Methyltransf_30"/>
    <property type="match status" value="1"/>
</dbReference>
<dbReference type="EC" id="2.1.1.61" evidence="10"/>
<dbReference type="InterPro" id="IPR006076">
    <property type="entry name" value="FAD-dep_OxRdtase"/>
</dbReference>
<dbReference type="Gene3D" id="3.40.50.150">
    <property type="entry name" value="Vaccinia Virus protein VP39"/>
    <property type="match status" value="1"/>
</dbReference>
<dbReference type="AlphaFoldDB" id="A0A2T3Q330"/>
<keyword evidence="5 10" id="KW-0949">S-adenosyl-L-methionine</keyword>
<feature type="region of interest" description="Disordered" evidence="11">
    <location>
        <begin position="377"/>
        <end position="455"/>
    </location>
</feature>
<dbReference type="NCBIfam" id="TIGR03197">
    <property type="entry name" value="MnmC_Cterm"/>
    <property type="match status" value="1"/>
</dbReference>
<dbReference type="OrthoDB" id="9786494at2"/>
<evidence type="ECO:0000256" key="10">
    <source>
        <dbReference type="HAMAP-Rule" id="MF_01102"/>
    </source>
</evidence>
<name>A0A2T3Q330_PHODM</name>
<feature type="domain" description="MnmC-like methyltransferase" evidence="13">
    <location>
        <begin position="125"/>
        <end position="250"/>
    </location>
</feature>
<proteinExistence type="inferred from homology"/>
<sequence>MSTQDTNQHPAKIENAILDWNELGTPVSNDFDDVYFSNANGLEETRYVFLQQNGLPDRWNDFSRRRFVVAETGFGTGLNFLALWQQFKAFRAENPDATVKELHFISFEKFPVTLEDLKKAHLSWPELSDLAQQLHAHYPPAVADCHRIILEDGLITLDLWFGDIQDCMPQVWTGDEGIVDAWFLDGFAPSKNLAMWNLDVYKGMRNLARSGCTLATFTAAGFVRRELIEAGFEMKKAKGFGHKREMLTGTIGERSAPSNTKPWYHISARAENDSTQALNDIAIIGGGVASAATALSLVRRGQTVTLYCKDEKPAQGASGNKQGAVYPLLNGNHNALSRFFAPAFVFARQFVEQAAQNSQFDHDWCGVVQLGFGEKMGEEGNIGREGKEGKKGGEGREGKAGTEGKEGEDTSLLVSSDESKERQEEEREGSEGKTGREGNKGEEGIKGGEKGADMRNKQRIKLDKMLAGGFPNELICALDHQQTCEVTGVETGFDGVNYPLGGWLCPKELTRALIEQAQATGLLTLHTQSEVCKLQQESDQRWQLQFSDGQSKQHACVVIANGHRFTDFEQTAKIPAYSVRGQVSHIPTNEQLGKLKTVLCYDGYLTPENPHSHTHCIGASYDRNSVDLAFSEQNQHDNKQRLIDCLPQAEWAKSVDVSDNQARVGVRCATRDHLPFMGNVCRYDELLTQYENLKEMQASADKIPVYNNLFALIGLGSRGLSSAPLVGEMMASQICGDPLPMPLSVLEALHPGRMWVRKLVKGRKGK</sequence>
<dbReference type="Proteomes" id="UP000251647">
    <property type="component" value="Unassembled WGS sequence"/>
</dbReference>
<evidence type="ECO:0000256" key="2">
    <source>
        <dbReference type="ARBA" id="ARBA00022603"/>
    </source>
</evidence>
<feature type="region of interest" description="tRNA (mnm(5)s(2)U34)-methyltransferase" evidence="10">
    <location>
        <begin position="1"/>
        <end position="252"/>
    </location>
</feature>
<dbReference type="RefSeq" id="WP_005298223.1">
    <property type="nucleotide sequence ID" value="NZ_PYOG01000054.1"/>
</dbReference>
<dbReference type="EMBL" id="UATL01000001">
    <property type="protein sequence ID" value="SPY28897.1"/>
    <property type="molecule type" value="Genomic_DNA"/>
</dbReference>
<evidence type="ECO:0000256" key="11">
    <source>
        <dbReference type="SAM" id="MobiDB-lite"/>
    </source>
</evidence>
<dbReference type="InterPro" id="IPR023032">
    <property type="entry name" value="tRNA_MAMT_biosynth_bifunc_MnmC"/>
</dbReference>
<dbReference type="GO" id="GO:0004808">
    <property type="term" value="F:tRNA (5-methylaminomethyl-2-thiouridylate)(34)-methyltransferase activity"/>
    <property type="evidence" value="ECO:0007669"/>
    <property type="project" value="UniProtKB-EC"/>
</dbReference>
<keyword evidence="7 10" id="KW-0274">FAD</keyword>
<evidence type="ECO:0000259" key="12">
    <source>
        <dbReference type="Pfam" id="PF01266"/>
    </source>
</evidence>
<evidence type="ECO:0000313" key="14">
    <source>
        <dbReference type="EMBL" id="SPY28897.1"/>
    </source>
</evidence>
<dbReference type="InterPro" id="IPR017610">
    <property type="entry name" value="tRNA_S-uridine_synth_MnmC_C"/>
</dbReference>
<evidence type="ECO:0000256" key="8">
    <source>
        <dbReference type="ARBA" id="ARBA00023002"/>
    </source>
</evidence>
<keyword evidence="9 10" id="KW-0511">Multifunctional enzyme</keyword>
<dbReference type="NCBIfam" id="NF033855">
    <property type="entry name" value="tRNA_MNMC2"/>
    <property type="match status" value="1"/>
</dbReference>
<evidence type="ECO:0000256" key="4">
    <source>
        <dbReference type="ARBA" id="ARBA00022679"/>
    </source>
</evidence>